<accession>A0A498SXP3</accession>
<dbReference type="GO" id="GO:0006811">
    <property type="term" value="P:monoatomic ion transport"/>
    <property type="evidence" value="ECO:0007669"/>
    <property type="project" value="InterPro"/>
</dbReference>
<reference evidence="3 4" key="1">
    <citation type="submission" date="2018-08" db="EMBL/GenBank/DDBJ databases">
        <authorList>
            <person name="Laetsch R D."/>
            <person name="Stevens L."/>
            <person name="Kumar S."/>
            <person name="Blaxter L. M."/>
        </authorList>
    </citation>
    <scope>NUCLEOTIDE SEQUENCE [LARGE SCALE GENOMIC DNA]</scope>
</reference>
<keyword evidence="1" id="KW-1133">Transmembrane helix</keyword>
<sequence length="154" mass="18511">MRYILLEWAPFILRMKHPKRENTLETIKQDWKDRKRRNDDDRTAFTYNDGHMRVIQKIGDVLRENFQGLIFHLKVTQYEKNDQNLLQRLKILDRIHKHVKDIREKTDDIIEEKRIANEWRFAAMIVDRIGLILFSIVIAITSLTIALRAPYLVA</sequence>
<dbReference type="Gene3D" id="1.20.58.390">
    <property type="entry name" value="Neurotransmitter-gated ion-channel transmembrane domain"/>
    <property type="match status" value="1"/>
</dbReference>
<dbReference type="InterPro" id="IPR006029">
    <property type="entry name" value="Neurotrans-gated_channel_TM"/>
</dbReference>
<feature type="domain" description="Neurotransmitter-gated ion-channel transmembrane" evidence="2">
    <location>
        <begin position="2"/>
        <end position="145"/>
    </location>
</feature>
<keyword evidence="1" id="KW-0812">Transmembrane</keyword>
<evidence type="ECO:0000313" key="3">
    <source>
        <dbReference type="EMBL" id="VBB33670.1"/>
    </source>
</evidence>
<dbReference type="STRING" id="6277.A0A498SXP3"/>
<keyword evidence="4" id="KW-1185">Reference proteome</keyword>
<dbReference type="AlphaFoldDB" id="A0A498SXP3"/>
<dbReference type="Proteomes" id="UP000276991">
    <property type="component" value="Unassembled WGS sequence"/>
</dbReference>
<dbReference type="InterPro" id="IPR038050">
    <property type="entry name" value="Neuro_actylchol_rec"/>
</dbReference>
<proteinExistence type="predicted"/>
<evidence type="ECO:0000259" key="2">
    <source>
        <dbReference type="Pfam" id="PF02932"/>
    </source>
</evidence>
<dbReference type="Pfam" id="PF02932">
    <property type="entry name" value="Neur_chan_memb"/>
    <property type="match status" value="1"/>
</dbReference>
<dbReference type="GO" id="GO:0016020">
    <property type="term" value="C:membrane"/>
    <property type="evidence" value="ECO:0007669"/>
    <property type="project" value="InterPro"/>
</dbReference>
<name>A0A498SXP3_ACAVI</name>
<evidence type="ECO:0000313" key="4">
    <source>
        <dbReference type="Proteomes" id="UP000276991"/>
    </source>
</evidence>
<protein>
    <recommendedName>
        <fullName evidence="2">Neurotransmitter-gated ion-channel transmembrane domain-containing protein</fullName>
    </recommendedName>
</protein>
<dbReference type="EMBL" id="UPTC01002600">
    <property type="protein sequence ID" value="VBB33670.1"/>
    <property type="molecule type" value="Genomic_DNA"/>
</dbReference>
<evidence type="ECO:0000256" key="1">
    <source>
        <dbReference type="SAM" id="Phobius"/>
    </source>
</evidence>
<dbReference type="InterPro" id="IPR036719">
    <property type="entry name" value="Neuro-gated_channel_TM_sf"/>
</dbReference>
<feature type="transmembrane region" description="Helical" evidence="1">
    <location>
        <begin position="129"/>
        <end position="151"/>
    </location>
</feature>
<gene>
    <name evidence="3" type="ORF">NAV_LOCUS8461</name>
</gene>
<dbReference type="SUPFAM" id="SSF90112">
    <property type="entry name" value="Neurotransmitter-gated ion-channel transmembrane pore"/>
    <property type="match status" value="1"/>
</dbReference>
<keyword evidence="1" id="KW-0472">Membrane</keyword>
<dbReference type="OrthoDB" id="5975154at2759"/>
<organism evidence="3 4">
    <name type="scientific">Acanthocheilonema viteae</name>
    <name type="common">Filarial nematode worm</name>
    <name type="synonym">Dipetalonema viteae</name>
    <dbReference type="NCBI Taxonomy" id="6277"/>
    <lineage>
        <taxon>Eukaryota</taxon>
        <taxon>Metazoa</taxon>
        <taxon>Ecdysozoa</taxon>
        <taxon>Nematoda</taxon>
        <taxon>Chromadorea</taxon>
        <taxon>Rhabditida</taxon>
        <taxon>Spirurina</taxon>
        <taxon>Spiruromorpha</taxon>
        <taxon>Filarioidea</taxon>
        <taxon>Onchocercidae</taxon>
        <taxon>Acanthocheilonema</taxon>
    </lineage>
</organism>